<dbReference type="EMBL" id="JBHSHT010000001">
    <property type="protein sequence ID" value="MFC4824994.1"/>
    <property type="molecule type" value="Genomic_DNA"/>
</dbReference>
<name>A0ABD5Q2T1_9EURY</name>
<organism evidence="1 2">
    <name type="scientific">Halorussus aquaticus</name>
    <dbReference type="NCBI Taxonomy" id="2953748"/>
    <lineage>
        <taxon>Archaea</taxon>
        <taxon>Methanobacteriati</taxon>
        <taxon>Methanobacteriota</taxon>
        <taxon>Stenosarchaea group</taxon>
        <taxon>Halobacteria</taxon>
        <taxon>Halobacteriales</taxon>
        <taxon>Haladaptataceae</taxon>
        <taxon>Halorussus</taxon>
    </lineage>
</organism>
<protein>
    <submittedName>
        <fullName evidence="1">Uncharacterized protein</fullName>
    </submittedName>
</protein>
<dbReference type="GeneID" id="73044304"/>
<sequence length="140" mass="15464">MMGNQNSDSTASEAALQDNETREAYMFQNQFFPEGQFHVVSSQLEGMSTPAGAGEGQFLSSFTNRLIQYTNARNTFAFFFPYQDAEIEQGVLYRLGGDWEDIGEGNNGGGDTPTSNLINVTFTPVSDQDDGDGWFDRDDV</sequence>
<dbReference type="AlphaFoldDB" id="A0ABD5Q2T1"/>
<reference evidence="1 2" key="1">
    <citation type="journal article" date="2019" name="Int. J. Syst. Evol. Microbiol.">
        <title>The Global Catalogue of Microorganisms (GCM) 10K type strain sequencing project: providing services to taxonomists for standard genome sequencing and annotation.</title>
        <authorList>
            <consortium name="The Broad Institute Genomics Platform"/>
            <consortium name="The Broad Institute Genome Sequencing Center for Infectious Disease"/>
            <person name="Wu L."/>
            <person name="Ma J."/>
        </authorList>
    </citation>
    <scope>NUCLEOTIDE SEQUENCE [LARGE SCALE GENOMIC DNA]</scope>
    <source>
        <strain evidence="1 2">XZYJ18</strain>
    </source>
</reference>
<dbReference type="Proteomes" id="UP001595945">
    <property type="component" value="Unassembled WGS sequence"/>
</dbReference>
<accession>A0ABD5Q2T1</accession>
<gene>
    <name evidence="1" type="ORF">ACFO9K_12065</name>
</gene>
<evidence type="ECO:0000313" key="1">
    <source>
        <dbReference type="EMBL" id="MFC4824994.1"/>
    </source>
</evidence>
<dbReference type="RefSeq" id="WP_254269299.1">
    <property type="nucleotide sequence ID" value="NZ_CP100400.1"/>
</dbReference>
<evidence type="ECO:0000313" key="2">
    <source>
        <dbReference type="Proteomes" id="UP001595945"/>
    </source>
</evidence>
<proteinExistence type="predicted"/>
<keyword evidence="2" id="KW-1185">Reference proteome</keyword>
<comment type="caution">
    <text evidence="1">The sequence shown here is derived from an EMBL/GenBank/DDBJ whole genome shotgun (WGS) entry which is preliminary data.</text>
</comment>